<gene>
    <name evidence="1" type="ORF">LAESUDRAFT_363791</name>
</gene>
<evidence type="ECO:0000313" key="1">
    <source>
        <dbReference type="EMBL" id="KZT11076.1"/>
    </source>
</evidence>
<protein>
    <submittedName>
        <fullName evidence="1">Uncharacterized protein</fullName>
    </submittedName>
</protein>
<evidence type="ECO:0000313" key="2">
    <source>
        <dbReference type="Proteomes" id="UP000076871"/>
    </source>
</evidence>
<dbReference type="EMBL" id="KV427608">
    <property type="protein sequence ID" value="KZT11076.1"/>
    <property type="molecule type" value="Genomic_DNA"/>
</dbReference>
<keyword evidence="2" id="KW-1185">Reference proteome</keyword>
<name>A0A165H0D2_9APHY</name>
<reference evidence="1 2" key="1">
    <citation type="journal article" date="2016" name="Mol. Biol. Evol.">
        <title>Comparative Genomics of Early-Diverging Mushroom-Forming Fungi Provides Insights into the Origins of Lignocellulose Decay Capabilities.</title>
        <authorList>
            <person name="Nagy L.G."/>
            <person name="Riley R."/>
            <person name="Tritt A."/>
            <person name="Adam C."/>
            <person name="Daum C."/>
            <person name="Floudas D."/>
            <person name="Sun H."/>
            <person name="Yadav J.S."/>
            <person name="Pangilinan J."/>
            <person name="Larsson K.H."/>
            <person name="Matsuura K."/>
            <person name="Barry K."/>
            <person name="Labutti K."/>
            <person name="Kuo R."/>
            <person name="Ohm R.A."/>
            <person name="Bhattacharya S.S."/>
            <person name="Shirouzu T."/>
            <person name="Yoshinaga Y."/>
            <person name="Martin F.M."/>
            <person name="Grigoriev I.V."/>
            <person name="Hibbett D.S."/>
        </authorList>
    </citation>
    <scope>NUCLEOTIDE SEQUENCE [LARGE SCALE GENOMIC DNA]</scope>
    <source>
        <strain evidence="1 2">93-53</strain>
    </source>
</reference>
<dbReference type="RefSeq" id="XP_040768816.1">
    <property type="nucleotide sequence ID" value="XM_040902178.1"/>
</dbReference>
<dbReference type="Proteomes" id="UP000076871">
    <property type="component" value="Unassembled WGS sequence"/>
</dbReference>
<proteinExistence type="predicted"/>
<sequence length="278" mass="31774">MSDDENMQILIENLSSSVDYADDQFHRDIYNHIHDNIAPVMSKNSCPSLHVLAYAIHNITKPAFLADRVIDLLSLLAHVNLLRRKAVSQALIALRWNEYYSERSQAGVALMAAEERRLLRKLVLEDGADQNLYRLIRNACAEFDIHNCFLYAPPTMFWSRLQTHFPGQFAGDKGEQSHSHTEIGDNIKTLLFHHDLSEEEQLEDQETAKRCAKFISDAAQIVEAPEKYDASAETVYARISKLFPDPDAELITELVDDYLYKVEALVHAIVRIFDGVDW</sequence>
<dbReference type="OrthoDB" id="3244206at2759"/>
<dbReference type="GeneID" id="63819209"/>
<dbReference type="InParanoid" id="A0A165H0D2"/>
<accession>A0A165H0D2</accession>
<organism evidence="1 2">
    <name type="scientific">Laetiporus sulphureus 93-53</name>
    <dbReference type="NCBI Taxonomy" id="1314785"/>
    <lineage>
        <taxon>Eukaryota</taxon>
        <taxon>Fungi</taxon>
        <taxon>Dikarya</taxon>
        <taxon>Basidiomycota</taxon>
        <taxon>Agaricomycotina</taxon>
        <taxon>Agaricomycetes</taxon>
        <taxon>Polyporales</taxon>
        <taxon>Laetiporus</taxon>
    </lineage>
</organism>
<dbReference type="AlphaFoldDB" id="A0A165H0D2"/>